<dbReference type="PRINTS" id="PR00081">
    <property type="entry name" value="GDHRDH"/>
</dbReference>
<gene>
    <name evidence="4" type="ORF">IFM89_007127</name>
</gene>
<reference evidence="4 5" key="1">
    <citation type="submission" date="2020-10" db="EMBL/GenBank/DDBJ databases">
        <title>The Coptis chinensis genome and diversification of protoberbering-type alkaloids.</title>
        <authorList>
            <person name="Wang B."/>
            <person name="Shu S."/>
            <person name="Song C."/>
            <person name="Liu Y."/>
        </authorList>
    </citation>
    <scope>NUCLEOTIDE SEQUENCE [LARGE SCALE GENOMIC DNA]</scope>
    <source>
        <strain evidence="4">HL-2020</strain>
        <tissue evidence="4">Leaf</tissue>
    </source>
</reference>
<dbReference type="GO" id="GO:0016020">
    <property type="term" value="C:membrane"/>
    <property type="evidence" value="ECO:0007669"/>
    <property type="project" value="TreeGrafter"/>
</dbReference>
<dbReference type="EMBL" id="JADFTS010000007">
    <property type="protein sequence ID" value="KAF9596074.1"/>
    <property type="molecule type" value="Genomic_DNA"/>
</dbReference>
<dbReference type="PANTHER" id="PTHR43490:SF73">
    <property type="entry name" value="OS07G0685800 PROTEIN"/>
    <property type="match status" value="1"/>
</dbReference>
<evidence type="ECO:0000256" key="1">
    <source>
        <dbReference type="ARBA" id="ARBA00006484"/>
    </source>
</evidence>
<dbReference type="Pfam" id="PF00106">
    <property type="entry name" value="adh_short"/>
    <property type="match status" value="1"/>
</dbReference>
<comment type="similarity">
    <text evidence="1">Belongs to the short-chain dehydrogenases/reductases (SDR) family.</text>
</comment>
<dbReference type="Proteomes" id="UP000631114">
    <property type="component" value="Unassembled WGS sequence"/>
</dbReference>
<accession>A0A835HCR8</accession>
<protein>
    <submittedName>
        <fullName evidence="4">Uncharacterized protein</fullName>
    </submittedName>
</protein>
<keyword evidence="5" id="KW-1185">Reference proteome</keyword>
<evidence type="ECO:0000313" key="5">
    <source>
        <dbReference type="Proteomes" id="UP000631114"/>
    </source>
</evidence>
<keyword evidence="2" id="KW-0521">NADP</keyword>
<evidence type="ECO:0000313" key="4">
    <source>
        <dbReference type="EMBL" id="KAF9596074.1"/>
    </source>
</evidence>
<proteinExistence type="inferred from homology"/>
<dbReference type="OrthoDB" id="1933717at2759"/>
<organism evidence="4 5">
    <name type="scientific">Coptis chinensis</name>
    <dbReference type="NCBI Taxonomy" id="261450"/>
    <lineage>
        <taxon>Eukaryota</taxon>
        <taxon>Viridiplantae</taxon>
        <taxon>Streptophyta</taxon>
        <taxon>Embryophyta</taxon>
        <taxon>Tracheophyta</taxon>
        <taxon>Spermatophyta</taxon>
        <taxon>Magnoliopsida</taxon>
        <taxon>Ranunculales</taxon>
        <taxon>Ranunculaceae</taxon>
        <taxon>Coptidoideae</taxon>
        <taxon>Coptis</taxon>
    </lineage>
</organism>
<dbReference type="InterPro" id="IPR036291">
    <property type="entry name" value="NAD(P)-bd_dom_sf"/>
</dbReference>
<comment type="caution">
    <text evidence="4">The sequence shown here is derived from an EMBL/GenBank/DDBJ whole genome shotgun (WGS) entry which is preliminary data.</text>
</comment>
<dbReference type="InterPro" id="IPR002347">
    <property type="entry name" value="SDR_fam"/>
</dbReference>
<sequence>MDNQTNTSTHKYAVVTGANKGIGLAIVQQLAIEGITVVLTARNEESGTEAALTLTKSGLPNIVFHQLDVQDSASVETLAGFVRTRFGRLDILVNNAGASGVEVDAEGLKSLNIDSATWLSGNATNMVQGLMRQTYEKAKECIDTNYYGCVRVTEALLPLLQLSISGARIVIVSSLRSELKPMDGRPWSLLIVFLRQQSMRTMTVDEGARSPVLLALLPDGSPSGCYFDQTQMAEF</sequence>
<keyword evidence="3" id="KW-0560">Oxidoreductase</keyword>
<name>A0A835HCR8_9MAGN</name>
<evidence type="ECO:0000256" key="3">
    <source>
        <dbReference type="ARBA" id="ARBA00023002"/>
    </source>
</evidence>
<dbReference type="AlphaFoldDB" id="A0A835HCR8"/>
<dbReference type="SUPFAM" id="SSF51735">
    <property type="entry name" value="NAD(P)-binding Rossmann-fold domains"/>
    <property type="match status" value="1"/>
</dbReference>
<dbReference type="PANTHER" id="PTHR43490">
    <property type="entry name" value="(+)-NEOMENTHOL DEHYDROGENASE"/>
    <property type="match status" value="1"/>
</dbReference>
<evidence type="ECO:0000256" key="2">
    <source>
        <dbReference type="ARBA" id="ARBA00022857"/>
    </source>
</evidence>
<dbReference type="Gene3D" id="3.40.50.720">
    <property type="entry name" value="NAD(P)-binding Rossmann-like Domain"/>
    <property type="match status" value="1"/>
</dbReference>
<dbReference type="GO" id="GO:0016491">
    <property type="term" value="F:oxidoreductase activity"/>
    <property type="evidence" value="ECO:0007669"/>
    <property type="project" value="UniProtKB-KW"/>
</dbReference>